<dbReference type="InterPro" id="IPR019644">
    <property type="entry name" value="DUF2508"/>
</dbReference>
<accession>A6TXC3</accession>
<dbReference type="HOGENOM" id="CLU_175291_0_0_9"/>
<dbReference type="STRING" id="293826.Amet_4775"/>
<evidence type="ECO:0000313" key="1">
    <source>
        <dbReference type="EMBL" id="ABR50841.1"/>
    </source>
</evidence>
<name>A6TXC3_ALKMQ</name>
<keyword evidence="2" id="KW-1185">Reference proteome</keyword>
<evidence type="ECO:0008006" key="3">
    <source>
        <dbReference type="Google" id="ProtNLM"/>
    </source>
</evidence>
<dbReference type="Proteomes" id="UP000001572">
    <property type="component" value="Chromosome"/>
</dbReference>
<evidence type="ECO:0000313" key="2">
    <source>
        <dbReference type="Proteomes" id="UP000001572"/>
    </source>
</evidence>
<dbReference type="AlphaFoldDB" id="A6TXC3"/>
<organism evidence="1 2">
    <name type="scientific">Alkaliphilus metalliredigens (strain QYMF)</name>
    <dbReference type="NCBI Taxonomy" id="293826"/>
    <lineage>
        <taxon>Bacteria</taxon>
        <taxon>Bacillati</taxon>
        <taxon>Bacillota</taxon>
        <taxon>Clostridia</taxon>
        <taxon>Peptostreptococcales</taxon>
        <taxon>Natronincolaceae</taxon>
        <taxon>Alkaliphilus</taxon>
    </lineage>
</organism>
<dbReference type="Pfam" id="PF10704">
    <property type="entry name" value="DUF2508"/>
    <property type="match status" value="1"/>
</dbReference>
<dbReference type="KEGG" id="amt:Amet_4775"/>
<dbReference type="eggNOG" id="ENOG5033ACZ">
    <property type="taxonomic scope" value="Bacteria"/>
</dbReference>
<dbReference type="EMBL" id="CP000724">
    <property type="protein sequence ID" value="ABR50841.1"/>
    <property type="molecule type" value="Genomic_DNA"/>
</dbReference>
<gene>
    <name evidence="1" type="ordered locus">Amet_4775</name>
</gene>
<reference evidence="2" key="1">
    <citation type="journal article" date="2016" name="Genome Announc.">
        <title>Complete genome sequence of Alkaliphilus metalliredigens strain QYMF, an alkaliphilic and metal-reducing bacterium isolated from borax-contaminated leachate ponds.</title>
        <authorList>
            <person name="Hwang C."/>
            <person name="Copeland A."/>
            <person name="Lucas S."/>
            <person name="Lapidus A."/>
            <person name="Barry K."/>
            <person name="Detter J.C."/>
            <person name="Glavina Del Rio T."/>
            <person name="Hammon N."/>
            <person name="Israni S."/>
            <person name="Dalin E."/>
            <person name="Tice H."/>
            <person name="Pitluck S."/>
            <person name="Chertkov O."/>
            <person name="Brettin T."/>
            <person name="Bruce D."/>
            <person name="Han C."/>
            <person name="Schmutz J."/>
            <person name="Larimer F."/>
            <person name="Land M.L."/>
            <person name="Hauser L."/>
            <person name="Kyrpides N."/>
            <person name="Mikhailova N."/>
            <person name="Ye Q."/>
            <person name="Zhou J."/>
            <person name="Richardson P."/>
            <person name="Fields M.W."/>
        </authorList>
    </citation>
    <scope>NUCLEOTIDE SEQUENCE [LARGE SCALE GENOMIC DNA]</scope>
    <source>
        <strain evidence="2">QYMF</strain>
    </source>
</reference>
<dbReference type="RefSeq" id="WP_012065726.1">
    <property type="nucleotide sequence ID" value="NC_009633.1"/>
</dbReference>
<protein>
    <recommendedName>
        <fullName evidence="3">DUF2508 domain-containing protein</fullName>
    </recommendedName>
</protein>
<dbReference type="OrthoDB" id="1809893at2"/>
<sequence length="107" mass="12425">MKEQSSIETNETNGTKKEKAVKNVVSVLENLYNKIGNYQEPEIDEEQAFIQQVLNAHEEWKNAEGFFHNVSDPDLVDHAIYKLEAAKTRYIYLLKKAKEEGVRVNFH</sequence>
<proteinExistence type="predicted"/>